<reference evidence="11 12" key="1">
    <citation type="journal article" date="2009" name="Stand. Genomic Sci.">
        <title>Complete genome sequence of Slackia heliotrinireducens type strain (RHS 1).</title>
        <authorList>
            <person name="Pukall R."/>
            <person name="Lapidus A."/>
            <person name="Nolan M."/>
            <person name="Copeland A."/>
            <person name="Glavina Del Rio T."/>
            <person name="Lucas S."/>
            <person name="Chen F."/>
            <person name="Tice H."/>
            <person name="Cheng J.F."/>
            <person name="Chertkov O."/>
            <person name="Bruce D."/>
            <person name="Goodwin L."/>
            <person name="Kuske C."/>
            <person name="Brettin T."/>
            <person name="Detter J.C."/>
            <person name="Han C."/>
            <person name="Pitluck S."/>
            <person name="Pati A."/>
            <person name="Mavrommatis K."/>
            <person name="Ivanova N."/>
            <person name="Ovchinnikova G."/>
            <person name="Chen A."/>
            <person name="Palaniappan K."/>
            <person name="Schneider S."/>
            <person name="Rohde M."/>
            <person name="Chain P."/>
            <person name="D'haeseleer P."/>
            <person name="Goker M."/>
            <person name="Bristow J."/>
            <person name="Eisen J.A."/>
            <person name="Markowitz V."/>
            <person name="Kyrpides N.C."/>
            <person name="Klenk H.P."/>
            <person name="Hugenholtz P."/>
        </authorList>
    </citation>
    <scope>NUCLEOTIDE SEQUENCE [LARGE SCALE GENOMIC DNA]</scope>
    <source>
        <strain evidence="12">ATCC 29202 / DSM 20476 / NCTC 11029 / RHS 1</strain>
    </source>
</reference>
<dbReference type="PIRSF" id="PIRSF000728">
    <property type="entry name" value="NAGK"/>
    <property type="match status" value="1"/>
</dbReference>
<proteinExistence type="inferred from homology"/>
<dbReference type="GO" id="GO:0042450">
    <property type="term" value="P:L-arginine biosynthetic process via ornithine"/>
    <property type="evidence" value="ECO:0007669"/>
    <property type="project" value="UniProtKB-UniRule"/>
</dbReference>
<feature type="site" description="Transition state stabilizer" evidence="9">
    <location>
        <position position="37"/>
    </location>
</feature>
<dbReference type="GO" id="GO:0003991">
    <property type="term" value="F:acetylglutamate kinase activity"/>
    <property type="evidence" value="ECO:0007669"/>
    <property type="project" value="UniProtKB-UniRule"/>
</dbReference>
<keyword evidence="5 9" id="KW-0547">Nucleotide-binding</keyword>
<dbReference type="SUPFAM" id="SSF53633">
    <property type="entry name" value="Carbamate kinase-like"/>
    <property type="match status" value="1"/>
</dbReference>
<dbReference type="Pfam" id="PF00696">
    <property type="entry name" value="AA_kinase"/>
    <property type="match status" value="1"/>
</dbReference>
<dbReference type="InterPro" id="IPR036393">
    <property type="entry name" value="AceGlu_kinase-like_sf"/>
</dbReference>
<dbReference type="InterPro" id="IPR004662">
    <property type="entry name" value="AcgluKinase_fam"/>
</dbReference>
<dbReference type="eggNOG" id="COG0548">
    <property type="taxonomic scope" value="Bacteria"/>
</dbReference>
<dbReference type="InterPro" id="IPR001048">
    <property type="entry name" value="Asp/Glu/Uridylate_kinase"/>
</dbReference>
<evidence type="ECO:0000313" key="11">
    <source>
        <dbReference type="EMBL" id="ACV23212.1"/>
    </source>
</evidence>
<dbReference type="GO" id="GO:0005524">
    <property type="term" value="F:ATP binding"/>
    <property type="evidence" value="ECO:0007669"/>
    <property type="project" value="UniProtKB-UniRule"/>
</dbReference>
<feature type="binding site" evidence="9">
    <location>
        <position position="187"/>
    </location>
    <ligand>
        <name>substrate</name>
    </ligand>
</feature>
<evidence type="ECO:0000256" key="6">
    <source>
        <dbReference type="ARBA" id="ARBA00022777"/>
    </source>
</evidence>
<evidence type="ECO:0000256" key="2">
    <source>
        <dbReference type="ARBA" id="ARBA00022571"/>
    </source>
</evidence>
<accession>C7N0Z0</accession>
<dbReference type="EMBL" id="CP001684">
    <property type="protein sequence ID" value="ACV23212.1"/>
    <property type="molecule type" value="Genomic_DNA"/>
</dbReference>
<comment type="subcellular location">
    <subcellularLocation>
        <location evidence="9">Cytoplasm</location>
    </subcellularLocation>
</comment>
<feature type="site" description="Transition state stabilizer" evidence="9">
    <location>
        <position position="250"/>
    </location>
</feature>
<dbReference type="GO" id="GO:0005737">
    <property type="term" value="C:cytoplasm"/>
    <property type="evidence" value="ECO:0007669"/>
    <property type="project" value="UniProtKB-SubCell"/>
</dbReference>
<dbReference type="NCBIfam" id="TIGR00761">
    <property type="entry name" value="argB"/>
    <property type="match status" value="1"/>
</dbReference>
<evidence type="ECO:0000256" key="4">
    <source>
        <dbReference type="ARBA" id="ARBA00022679"/>
    </source>
</evidence>
<dbReference type="STRING" id="471855.Shel_22020"/>
<evidence type="ECO:0000256" key="1">
    <source>
        <dbReference type="ARBA" id="ARBA00004828"/>
    </source>
</evidence>
<evidence type="ECO:0000256" key="3">
    <source>
        <dbReference type="ARBA" id="ARBA00022605"/>
    </source>
</evidence>
<dbReference type="PRINTS" id="PR00474">
    <property type="entry name" value="GLU5KINASE"/>
</dbReference>
<feature type="binding site" evidence="9">
    <location>
        <position position="94"/>
    </location>
    <ligand>
        <name>substrate</name>
    </ligand>
</feature>
<protein>
    <recommendedName>
        <fullName evidence="9">Acetylglutamate kinase</fullName>
        <ecNumber evidence="9">2.7.2.8</ecNumber>
    </recommendedName>
    <alternativeName>
        <fullName evidence="9">N-acetyl-L-glutamate 5-phosphotransferase</fullName>
    </alternativeName>
    <alternativeName>
        <fullName evidence="9">NAG kinase</fullName>
        <shortName evidence="9">NAGK</shortName>
    </alternativeName>
</protein>
<dbReference type="EC" id="2.7.2.8" evidence="9"/>
<evidence type="ECO:0000256" key="5">
    <source>
        <dbReference type="ARBA" id="ARBA00022741"/>
    </source>
</evidence>
<keyword evidence="12" id="KW-1185">Reference proteome</keyword>
<name>C7N0Z0_SLAHD</name>
<keyword evidence="3 9" id="KW-0028">Amino-acid biosynthesis</keyword>
<evidence type="ECO:0000256" key="7">
    <source>
        <dbReference type="ARBA" id="ARBA00022840"/>
    </source>
</evidence>
<keyword evidence="7 9" id="KW-0067">ATP-binding</keyword>
<dbReference type="HOGENOM" id="CLU_053680_0_0_11"/>
<evidence type="ECO:0000259" key="10">
    <source>
        <dbReference type="Pfam" id="PF00696"/>
    </source>
</evidence>
<comment type="similarity">
    <text evidence="9">Belongs to the acetylglutamate kinase family. ArgB subfamily.</text>
</comment>
<dbReference type="HAMAP" id="MF_00082">
    <property type="entry name" value="ArgB"/>
    <property type="match status" value="1"/>
</dbReference>
<feature type="domain" description="Aspartate/glutamate/uridylate kinase" evidence="10">
    <location>
        <begin position="32"/>
        <end position="269"/>
    </location>
</feature>
<dbReference type="InterPro" id="IPR041727">
    <property type="entry name" value="NAGK-C"/>
</dbReference>
<organism evidence="11 12">
    <name type="scientific">Slackia heliotrinireducens (strain ATCC 29202 / DSM 20476 / NCTC 11029 / RHS 1)</name>
    <name type="common">Peptococcus heliotrinreducens</name>
    <dbReference type="NCBI Taxonomy" id="471855"/>
    <lineage>
        <taxon>Bacteria</taxon>
        <taxon>Bacillati</taxon>
        <taxon>Actinomycetota</taxon>
        <taxon>Coriobacteriia</taxon>
        <taxon>Eggerthellales</taxon>
        <taxon>Eggerthellaceae</taxon>
        <taxon>Slackia</taxon>
    </lineage>
</organism>
<keyword evidence="2 9" id="KW-0055">Arginine biosynthesis</keyword>
<dbReference type="AlphaFoldDB" id="C7N0Z0"/>
<keyword evidence="9" id="KW-0963">Cytoplasm</keyword>
<comment type="catalytic activity">
    <reaction evidence="8 9">
        <text>N-acetyl-L-glutamate + ATP = N-acetyl-L-glutamyl 5-phosphate + ADP</text>
        <dbReference type="Rhea" id="RHEA:14629"/>
        <dbReference type="ChEBI" id="CHEBI:30616"/>
        <dbReference type="ChEBI" id="CHEBI:44337"/>
        <dbReference type="ChEBI" id="CHEBI:57936"/>
        <dbReference type="ChEBI" id="CHEBI:456216"/>
        <dbReference type="EC" id="2.7.2.8"/>
    </reaction>
</comment>
<comment type="pathway">
    <text evidence="1 9">Amino-acid biosynthesis; L-arginine biosynthesis; N(2)-acetyl-L-ornithine from L-glutamate: step 2/4.</text>
</comment>
<dbReference type="Gene3D" id="3.40.1160.10">
    <property type="entry name" value="Acetylglutamate kinase-like"/>
    <property type="match status" value="1"/>
</dbReference>
<evidence type="ECO:0000256" key="9">
    <source>
        <dbReference type="HAMAP-Rule" id="MF_00082"/>
    </source>
</evidence>
<evidence type="ECO:0000256" key="8">
    <source>
        <dbReference type="ARBA" id="ARBA00048141"/>
    </source>
</evidence>
<dbReference type="UniPathway" id="UPA00068">
    <property type="reaction ID" value="UER00107"/>
</dbReference>
<gene>
    <name evidence="9" type="primary">argB</name>
    <name evidence="11" type="ordered locus">Shel_22020</name>
</gene>
<dbReference type="InterPro" id="IPR001057">
    <property type="entry name" value="Glu/AcGlu_kinase"/>
</dbReference>
<dbReference type="PANTHER" id="PTHR23342:SF0">
    <property type="entry name" value="N-ACETYLGLUTAMATE SYNTHASE, MITOCHONDRIAL"/>
    <property type="match status" value="1"/>
</dbReference>
<sequence>MKYTSDFRQILETQGAETLIEALPWFKDVTGKTVVIKYGGAAMEDPELMDSVMTDILLLKIIGVRPVIIHGGGKAINRMLDKLNVPVKFENGLRVTDDATMDVVKMVLTGDVNDQLVRAVNKHGNLAVGLSGSDAGTLKAVQKDPALGRVGKVSEIDPSYLNDLINADYIPIIASIAASADDDGVYNINADEAAGDIASAIGAHKIMFLTDVNGLYENYPDPDTLIAWMTQEEAEELIASGKIASGMIPKINAALHALKGGVPRAHILNGKIPHAILLEMLTDSGIGTMIRRADSADQLERHPLDRFTKRLSENLSIDPEGDEYEFEIVH</sequence>
<evidence type="ECO:0000313" key="12">
    <source>
        <dbReference type="Proteomes" id="UP000002026"/>
    </source>
</evidence>
<dbReference type="InterPro" id="IPR037528">
    <property type="entry name" value="ArgB"/>
</dbReference>
<dbReference type="RefSeq" id="WP_012799312.1">
    <property type="nucleotide sequence ID" value="NC_013165.1"/>
</dbReference>
<dbReference type="FunFam" id="3.40.1160.10:FF:000004">
    <property type="entry name" value="Acetylglutamate kinase"/>
    <property type="match status" value="1"/>
</dbReference>
<dbReference type="CDD" id="cd04250">
    <property type="entry name" value="AAK_NAGK-C"/>
    <property type="match status" value="1"/>
</dbReference>
<feature type="binding site" evidence="9">
    <location>
        <begin position="72"/>
        <end position="73"/>
    </location>
    <ligand>
        <name>substrate</name>
    </ligand>
</feature>
<keyword evidence="4 9" id="KW-0808">Transferase</keyword>
<dbReference type="KEGG" id="shi:Shel_22020"/>
<dbReference type="Proteomes" id="UP000002026">
    <property type="component" value="Chromosome"/>
</dbReference>
<dbReference type="PANTHER" id="PTHR23342">
    <property type="entry name" value="N-ACETYLGLUTAMATE SYNTHASE"/>
    <property type="match status" value="1"/>
</dbReference>
<keyword evidence="6 9" id="KW-0418">Kinase</keyword>
<comment type="function">
    <text evidence="9">Catalyzes the ATP-dependent phosphorylation of N-acetyl-L-glutamate.</text>
</comment>